<proteinExistence type="inferred from homology"/>
<evidence type="ECO:0000256" key="4">
    <source>
        <dbReference type="ARBA" id="ARBA00022989"/>
    </source>
</evidence>
<dbReference type="PANTHER" id="PTHR42893">
    <property type="entry name" value="PROTEIN DETOXIFICATION 44, CHLOROPLASTIC-RELATED"/>
    <property type="match status" value="1"/>
</dbReference>
<dbReference type="EMBL" id="CM000780">
    <property type="protein sequence ID" value="AQK51527.1"/>
    <property type="molecule type" value="Genomic_DNA"/>
</dbReference>
<evidence type="ECO:0000256" key="2">
    <source>
        <dbReference type="ARBA" id="ARBA00010199"/>
    </source>
</evidence>
<dbReference type="PANTHER" id="PTHR42893:SF4">
    <property type="entry name" value="PROTEIN DETOXIFICATION 42"/>
    <property type="match status" value="1"/>
</dbReference>
<dbReference type="InterPro" id="IPR044644">
    <property type="entry name" value="DinF-like"/>
</dbReference>
<name>A0A1D6PYJ7_MAIZE</name>
<dbReference type="PaxDb" id="4577-GRMZM2G009987_P02"/>
<organism evidence="6">
    <name type="scientific">Zea mays</name>
    <name type="common">Maize</name>
    <dbReference type="NCBI Taxonomy" id="4577"/>
    <lineage>
        <taxon>Eukaryota</taxon>
        <taxon>Viridiplantae</taxon>
        <taxon>Streptophyta</taxon>
        <taxon>Embryophyta</taxon>
        <taxon>Tracheophyta</taxon>
        <taxon>Spermatophyta</taxon>
        <taxon>Magnoliopsida</taxon>
        <taxon>Liliopsida</taxon>
        <taxon>Poales</taxon>
        <taxon>Poaceae</taxon>
        <taxon>PACMAD clade</taxon>
        <taxon>Panicoideae</taxon>
        <taxon>Andropogonodae</taxon>
        <taxon>Andropogoneae</taxon>
        <taxon>Tripsacinae</taxon>
        <taxon>Zea</taxon>
    </lineage>
</organism>
<evidence type="ECO:0000313" key="6">
    <source>
        <dbReference type="EMBL" id="AQK51527.1"/>
    </source>
</evidence>
<dbReference type="InParanoid" id="A0A1D6PYJ7"/>
<evidence type="ECO:0000256" key="1">
    <source>
        <dbReference type="ARBA" id="ARBA00004141"/>
    </source>
</evidence>
<dbReference type="ExpressionAtlas" id="A0A1D6PYJ7">
    <property type="expression patterns" value="baseline"/>
</dbReference>
<evidence type="ECO:0000256" key="5">
    <source>
        <dbReference type="ARBA" id="ARBA00023136"/>
    </source>
</evidence>
<keyword evidence="3" id="KW-0812">Transmembrane</keyword>
<reference evidence="6" key="1">
    <citation type="submission" date="2015-12" db="EMBL/GenBank/DDBJ databases">
        <title>Update maize B73 reference genome by single molecule sequencing technologies.</title>
        <authorList>
            <consortium name="Maize Genome Sequencing Project"/>
            <person name="Ware D."/>
        </authorList>
    </citation>
    <scope>NUCLEOTIDE SEQUENCE</scope>
    <source>
        <tissue evidence="6">Seedling</tissue>
    </source>
</reference>
<dbReference type="STRING" id="4577.A0A1D6PYJ7"/>
<keyword evidence="5" id="KW-0472">Membrane</keyword>
<protein>
    <submittedName>
        <fullName evidence="6">Uncharacterized protein</fullName>
    </submittedName>
</protein>
<dbReference type="GO" id="GO:0016020">
    <property type="term" value="C:membrane"/>
    <property type="evidence" value="ECO:0007669"/>
    <property type="project" value="UniProtKB-SubCell"/>
</dbReference>
<dbReference type="AlphaFoldDB" id="A0A1D6PYJ7"/>
<gene>
    <name evidence="6" type="ORF">ZEAMMB73_Zm00001d049893</name>
</gene>
<sequence>MAITEFFLDGCPDSNRLLKILGDFKAVLASAFAKNDSKKVVAATSCVLQLNLQYRTTLSIVLGMGLTVVLGLAMRFGAGIFTSDVPMIQVIHRGIPFVAGTQTINSLAFVFDGINFGASDYIYSAYSMFSHRFQTLAQIRLQKQSKQLAEWNTAGFSSELTATKHKEDNVECPVTRLVGTPRWKFFTSKIMKSICDLDKTPGPGRQVKYDNLEVHF</sequence>
<comment type="subcellular location">
    <subcellularLocation>
        <location evidence="1">Membrane</location>
        <topology evidence="1">Multi-pass membrane protein</topology>
    </subcellularLocation>
</comment>
<comment type="similarity">
    <text evidence="2">Belongs to the multi antimicrobial extrusion (MATE) (TC 2.A.66.1) family.</text>
</comment>
<accession>A0A1D6PYJ7</accession>
<keyword evidence="4" id="KW-1133">Transmembrane helix</keyword>
<evidence type="ECO:0000256" key="3">
    <source>
        <dbReference type="ARBA" id="ARBA00022692"/>
    </source>
</evidence>